<protein>
    <recommendedName>
        <fullName evidence="1">DUF7146 domain-containing protein</fullName>
    </recommendedName>
</protein>
<dbReference type="GO" id="GO:0003677">
    <property type="term" value="F:DNA binding"/>
    <property type="evidence" value="ECO:0007669"/>
    <property type="project" value="InterPro"/>
</dbReference>
<proteinExistence type="predicted"/>
<organism evidence="2 3">
    <name type="scientific">Roseovarius nubinhibens</name>
    <dbReference type="NCBI Taxonomy" id="314263"/>
    <lineage>
        <taxon>Bacteria</taxon>
        <taxon>Pseudomonadati</taxon>
        <taxon>Pseudomonadota</taxon>
        <taxon>Alphaproteobacteria</taxon>
        <taxon>Rhodobacterales</taxon>
        <taxon>Roseobacteraceae</taxon>
        <taxon>Roseovarius</taxon>
    </lineage>
</organism>
<sequence>MSFQDDPRLAEAKTLPIEGVIERLGIAGLVRTGSEFIGPCPLCGGRDRFGINRRSLLFQCRQCGMKGGDQVALVREVMGLSFPDALGWLCGDRPAAVDPKEFERRQAAARRAEQKRREDAEKYRRKAINHARQTWAQAERFRGSEEAQQLLRGYLASRGLGPERLAGLPDTLLCIPDHPYVRKIAGENITLHRGPCMIAAAPSMRDQLDAVHQTWFSAEPPHRKVKIVHEGKDFPAKMVRGSLKGGAIRLHKPEGADTLIMGEGIETTLSAMVANVLPRAAFWAGVSLGNMSGWMQKVQGTRHSGLPDMTDTEAFLPPPWVRRLIFIQDGDSDPKATRAKLESGLRRAMAMRPGLKAQIVHAGEGVDLNDVLCRDPKEEN</sequence>
<dbReference type="SUPFAM" id="SSF57783">
    <property type="entry name" value="Zinc beta-ribbon"/>
    <property type="match status" value="1"/>
</dbReference>
<accession>A0A348W768</accession>
<dbReference type="GO" id="GO:0006260">
    <property type="term" value="P:DNA replication"/>
    <property type="evidence" value="ECO:0007669"/>
    <property type="project" value="InterPro"/>
</dbReference>
<reference evidence="2 3" key="1">
    <citation type="journal article" date="2018" name="Nat. Biotechnol.">
        <title>A standardized bacterial taxonomy based on genome phylogeny substantially revises the tree of life.</title>
        <authorList>
            <person name="Parks D.H."/>
            <person name="Chuvochina M."/>
            <person name="Waite D.W."/>
            <person name="Rinke C."/>
            <person name="Skarshewski A."/>
            <person name="Chaumeil P.A."/>
            <person name="Hugenholtz P."/>
        </authorList>
    </citation>
    <scope>NUCLEOTIDE SEQUENCE [LARGE SCALE GENOMIC DNA]</scope>
    <source>
        <strain evidence="2">UBA9169</strain>
    </source>
</reference>
<comment type="caution">
    <text evidence="2">The sequence shown here is derived from an EMBL/GenBank/DDBJ whole genome shotgun (WGS) entry which is preliminary data.</text>
</comment>
<gene>
    <name evidence="2" type="ORF">DCS45_00705</name>
</gene>
<feature type="domain" description="DUF7146" evidence="1">
    <location>
        <begin position="126"/>
        <end position="250"/>
    </location>
</feature>
<evidence type="ECO:0000313" key="3">
    <source>
        <dbReference type="Proteomes" id="UP000264719"/>
    </source>
</evidence>
<dbReference type="Gene3D" id="3.90.580.10">
    <property type="entry name" value="Zinc finger, CHC2-type domain"/>
    <property type="match status" value="1"/>
</dbReference>
<dbReference type="InterPro" id="IPR036977">
    <property type="entry name" value="DNA_primase_Znf_CHC2"/>
</dbReference>
<evidence type="ECO:0000259" key="1">
    <source>
        <dbReference type="Pfam" id="PF23639"/>
    </source>
</evidence>
<evidence type="ECO:0000313" key="2">
    <source>
        <dbReference type="EMBL" id="HAR50380.1"/>
    </source>
</evidence>
<dbReference type="InterPro" id="IPR055570">
    <property type="entry name" value="DUF7146"/>
</dbReference>
<dbReference type="Proteomes" id="UP000264719">
    <property type="component" value="Unassembled WGS sequence"/>
</dbReference>
<dbReference type="Pfam" id="PF23639">
    <property type="entry name" value="DUF7146"/>
    <property type="match status" value="1"/>
</dbReference>
<dbReference type="EMBL" id="DMVW01000012">
    <property type="protein sequence ID" value="HAR50380.1"/>
    <property type="molecule type" value="Genomic_DNA"/>
</dbReference>
<dbReference type="AlphaFoldDB" id="A0A348W768"/>
<name>A0A348W768_9RHOB</name>
<dbReference type="RefSeq" id="WP_339853395.1">
    <property type="nucleotide sequence ID" value="NZ_CAXAXR010000005.1"/>
</dbReference>
<dbReference type="GO" id="GO:0008270">
    <property type="term" value="F:zinc ion binding"/>
    <property type="evidence" value="ECO:0007669"/>
    <property type="project" value="InterPro"/>
</dbReference>